<reference evidence="3" key="1">
    <citation type="journal article" date="2019" name="Plant Biotechnol. J.">
        <title>Genome sequencing of the Australian wild diploid species Gossypium australe highlights disease resistance and delayed gland morphogenesis.</title>
        <authorList>
            <person name="Cai Y."/>
            <person name="Cai X."/>
            <person name="Wang Q."/>
            <person name="Wang P."/>
            <person name="Zhang Y."/>
            <person name="Cai C."/>
            <person name="Xu Y."/>
            <person name="Wang K."/>
            <person name="Zhou Z."/>
            <person name="Wang C."/>
            <person name="Geng S."/>
            <person name="Li B."/>
            <person name="Dong Q."/>
            <person name="Hou Y."/>
            <person name="Wang H."/>
            <person name="Ai P."/>
            <person name="Liu Z."/>
            <person name="Yi F."/>
            <person name="Sun M."/>
            <person name="An G."/>
            <person name="Cheng J."/>
            <person name="Zhang Y."/>
            <person name="Shi Q."/>
            <person name="Xie Y."/>
            <person name="Shi X."/>
            <person name="Chang Y."/>
            <person name="Huang F."/>
            <person name="Chen Y."/>
            <person name="Hong S."/>
            <person name="Mi L."/>
            <person name="Sun Q."/>
            <person name="Zhang L."/>
            <person name="Zhou B."/>
            <person name="Peng R."/>
            <person name="Zhang X."/>
            <person name="Liu F."/>
        </authorList>
    </citation>
    <scope>NUCLEOTIDE SEQUENCE [LARGE SCALE GENOMIC DNA]</scope>
    <source>
        <strain evidence="3">cv. PA1801</strain>
    </source>
</reference>
<feature type="region of interest" description="Disordered" evidence="1">
    <location>
        <begin position="1"/>
        <end position="65"/>
    </location>
</feature>
<protein>
    <submittedName>
        <fullName evidence="2">Reverse transcriptase</fullName>
    </submittedName>
</protein>
<sequence length="65" mass="7359">MQCDTNGGGMSTTEYPPYNPGIESKQMNYMGNNSRPQNNPYSNTYNLGWRNHPNFSRGGQGNQRQ</sequence>
<proteinExistence type="predicted"/>
<feature type="compositionally biased region" description="Gly residues" evidence="1">
    <location>
        <begin position="1"/>
        <end position="10"/>
    </location>
</feature>
<dbReference type="OrthoDB" id="1749050at2759"/>
<evidence type="ECO:0000313" key="2">
    <source>
        <dbReference type="EMBL" id="KAA3461342.1"/>
    </source>
</evidence>
<gene>
    <name evidence="2" type="ORF">EPI10_027918</name>
</gene>
<keyword evidence="2" id="KW-0695">RNA-directed DNA polymerase</keyword>
<dbReference type="EMBL" id="SMMG02000009">
    <property type="protein sequence ID" value="KAA3461342.1"/>
    <property type="molecule type" value="Genomic_DNA"/>
</dbReference>
<keyword evidence="2" id="KW-0808">Transferase</keyword>
<dbReference type="GO" id="GO:0003964">
    <property type="term" value="F:RNA-directed DNA polymerase activity"/>
    <property type="evidence" value="ECO:0007669"/>
    <property type="project" value="UniProtKB-KW"/>
</dbReference>
<dbReference type="Proteomes" id="UP000325315">
    <property type="component" value="Unassembled WGS sequence"/>
</dbReference>
<evidence type="ECO:0000313" key="3">
    <source>
        <dbReference type="Proteomes" id="UP000325315"/>
    </source>
</evidence>
<comment type="caution">
    <text evidence="2">The sequence shown here is derived from an EMBL/GenBank/DDBJ whole genome shotgun (WGS) entry which is preliminary data.</text>
</comment>
<feature type="compositionally biased region" description="Polar residues" evidence="1">
    <location>
        <begin position="25"/>
        <end position="46"/>
    </location>
</feature>
<dbReference type="AlphaFoldDB" id="A0A5B6UYD1"/>
<accession>A0A5B6UYD1</accession>
<keyword evidence="2" id="KW-0548">Nucleotidyltransferase</keyword>
<evidence type="ECO:0000256" key="1">
    <source>
        <dbReference type="SAM" id="MobiDB-lite"/>
    </source>
</evidence>
<organism evidence="2 3">
    <name type="scientific">Gossypium australe</name>
    <dbReference type="NCBI Taxonomy" id="47621"/>
    <lineage>
        <taxon>Eukaryota</taxon>
        <taxon>Viridiplantae</taxon>
        <taxon>Streptophyta</taxon>
        <taxon>Embryophyta</taxon>
        <taxon>Tracheophyta</taxon>
        <taxon>Spermatophyta</taxon>
        <taxon>Magnoliopsida</taxon>
        <taxon>eudicotyledons</taxon>
        <taxon>Gunneridae</taxon>
        <taxon>Pentapetalae</taxon>
        <taxon>rosids</taxon>
        <taxon>malvids</taxon>
        <taxon>Malvales</taxon>
        <taxon>Malvaceae</taxon>
        <taxon>Malvoideae</taxon>
        <taxon>Gossypium</taxon>
    </lineage>
</organism>
<name>A0A5B6UYD1_9ROSI</name>
<keyword evidence="3" id="KW-1185">Reference proteome</keyword>